<accession>A0A251QRM2</accession>
<organism evidence="1 2">
    <name type="scientific">Prunus persica</name>
    <name type="common">Peach</name>
    <name type="synonym">Amygdalus persica</name>
    <dbReference type="NCBI Taxonomy" id="3760"/>
    <lineage>
        <taxon>Eukaryota</taxon>
        <taxon>Viridiplantae</taxon>
        <taxon>Streptophyta</taxon>
        <taxon>Embryophyta</taxon>
        <taxon>Tracheophyta</taxon>
        <taxon>Spermatophyta</taxon>
        <taxon>Magnoliopsida</taxon>
        <taxon>eudicotyledons</taxon>
        <taxon>Gunneridae</taxon>
        <taxon>Pentapetalae</taxon>
        <taxon>rosids</taxon>
        <taxon>fabids</taxon>
        <taxon>Rosales</taxon>
        <taxon>Rosaceae</taxon>
        <taxon>Amygdaloideae</taxon>
        <taxon>Amygdaleae</taxon>
        <taxon>Prunus</taxon>
    </lineage>
</organism>
<dbReference type="AlphaFoldDB" id="A0A251QRM2"/>
<keyword evidence="2" id="KW-1185">Reference proteome</keyword>
<dbReference type="EMBL" id="CM007651">
    <property type="protein sequence ID" value="ONI26454.1"/>
    <property type="molecule type" value="Genomic_DNA"/>
</dbReference>
<proteinExistence type="predicted"/>
<gene>
    <name evidence="1" type="ORF">PRUPE_1G026000</name>
</gene>
<evidence type="ECO:0000313" key="1">
    <source>
        <dbReference type="EMBL" id="ONI26454.1"/>
    </source>
</evidence>
<dbReference type="Gramene" id="ONI26454">
    <property type="protein sequence ID" value="ONI26454"/>
    <property type="gene ID" value="PRUPE_1G026000"/>
</dbReference>
<evidence type="ECO:0000313" key="2">
    <source>
        <dbReference type="Proteomes" id="UP000006882"/>
    </source>
</evidence>
<dbReference type="Proteomes" id="UP000006882">
    <property type="component" value="Chromosome G1"/>
</dbReference>
<sequence length="72" mass="8701">MYGDILGACGIFGRFQIDSFNVIERWFLGLKWWISLFGHARRGVEGIAHFREACQRHRMRHMMTRCRKYHSR</sequence>
<protein>
    <submittedName>
        <fullName evidence="1">Uncharacterized protein</fullName>
    </submittedName>
</protein>
<reference evidence="1 2" key="1">
    <citation type="journal article" date="2013" name="Nat. Genet.">
        <title>The high-quality draft genome of peach (Prunus persica) identifies unique patterns of genetic diversity, domestication and genome evolution.</title>
        <authorList>
            <consortium name="International Peach Genome Initiative"/>
            <person name="Verde I."/>
            <person name="Abbott A.G."/>
            <person name="Scalabrin S."/>
            <person name="Jung S."/>
            <person name="Shu S."/>
            <person name="Marroni F."/>
            <person name="Zhebentyayeva T."/>
            <person name="Dettori M.T."/>
            <person name="Grimwood J."/>
            <person name="Cattonaro F."/>
            <person name="Zuccolo A."/>
            <person name="Rossini L."/>
            <person name="Jenkins J."/>
            <person name="Vendramin E."/>
            <person name="Meisel L.A."/>
            <person name="Decroocq V."/>
            <person name="Sosinski B."/>
            <person name="Prochnik S."/>
            <person name="Mitros T."/>
            <person name="Policriti A."/>
            <person name="Cipriani G."/>
            <person name="Dondini L."/>
            <person name="Ficklin S."/>
            <person name="Goodstein D.M."/>
            <person name="Xuan P."/>
            <person name="Del Fabbro C."/>
            <person name="Aramini V."/>
            <person name="Copetti D."/>
            <person name="Gonzalez S."/>
            <person name="Horner D.S."/>
            <person name="Falchi R."/>
            <person name="Lucas S."/>
            <person name="Mica E."/>
            <person name="Maldonado J."/>
            <person name="Lazzari B."/>
            <person name="Bielenberg D."/>
            <person name="Pirona R."/>
            <person name="Miculan M."/>
            <person name="Barakat A."/>
            <person name="Testolin R."/>
            <person name="Stella A."/>
            <person name="Tartarini S."/>
            <person name="Tonutti P."/>
            <person name="Arus P."/>
            <person name="Orellana A."/>
            <person name="Wells C."/>
            <person name="Main D."/>
            <person name="Vizzotto G."/>
            <person name="Silva H."/>
            <person name="Salamini F."/>
            <person name="Schmutz J."/>
            <person name="Morgante M."/>
            <person name="Rokhsar D.S."/>
        </authorList>
    </citation>
    <scope>NUCLEOTIDE SEQUENCE [LARGE SCALE GENOMIC DNA]</scope>
    <source>
        <strain evidence="2">cv. Nemared</strain>
    </source>
</reference>
<name>A0A251QRM2_PRUPE</name>